<dbReference type="AlphaFoldDB" id="A4S849"/>
<dbReference type="GeneID" id="5005839"/>
<feature type="compositionally biased region" description="Low complexity" evidence="1">
    <location>
        <begin position="238"/>
        <end position="255"/>
    </location>
</feature>
<gene>
    <name evidence="2" type="ORF">OSTLU_18276</name>
</gene>
<evidence type="ECO:0000313" key="2">
    <source>
        <dbReference type="EMBL" id="ABO99856.1"/>
    </source>
</evidence>
<protein>
    <submittedName>
        <fullName evidence="2">Uncharacterized protein</fullName>
    </submittedName>
</protein>
<name>A4S849_OSTLU</name>
<dbReference type="RefSeq" id="XP_001421563.1">
    <property type="nucleotide sequence ID" value="XM_001421526.1"/>
</dbReference>
<dbReference type="eggNOG" id="ENOG502RV7A">
    <property type="taxonomic scope" value="Eukaryota"/>
</dbReference>
<keyword evidence="3" id="KW-1185">Reference proteome</keyword>
<feature type="compositionally biased region" description="Basic and acidic residues" evidence="1">
    <location>
        <begin position="261"/>
        <end position="274"/>
    </location>
</feature>
<dbReference type="Gramene" id="ABO99856">
    <property type="protein sequence ID" value="ABO99856"/>
    <property type="gene ID" value="OSTLU_18276"/>
</dbReference>
<dbReference type="Proteomes" id="UP000001568">
    <property type="component" value="Chromosome 15"/>
</dbReference>
<sequence length="401" mass="44099">MEATEAEAYATLRDAERAALEVEVPCAMAEVEHEFRAVSAARALETRRAMVRLRALLPVRIDEERGSREAPRGVRACEWRVPDAIDDRGFDAHELAAGLGALMHFSALASRYLDAPRLHRGSHAASQSYVWAPTSAWDDVDSSVWENKGTVHVRDFAGVNSERLELFLPRAVVEGSCDPASVRESRLRLKRAIRLLTRSVSVMCAHQSRECGVIAPPNWGPFSQLCALTSAVAKGEETTTTAPQRAPARRQTPPQILRTSTNDRRRESVESFESRDMVQPVTDGAHRGDVVKRAVSSTIAEISRNHWFSAHASTPRESNAIVDDDELLFETLNAGDFFIDHDSVDDIGGWEAIHGNRLRPAAVEDAVAPVSNRGLVLPPPPSAVDDIEHWERAMLVDNAGG</sequence>
<dbReference type="KEGG" id="olu:OSTLU_18276"/>
<reference evidence="2 3" key="1">
    <citation type="journal article" date="2007" name="Proc. Natl. Acad. Sci. U.S.A.">
        <title>The tiny eukaryote Ostreococcus provides genomic insights into the paradox of plankton speciation.</title>
        <authorList>
            <person name="Palenik B."/>
            <person name="Grimwood J."/>
            <person name="Aerts A."/>
            <person name="Rouze P."/>
            <person name="Salamov A."/>
            <person name="Putnam N."/>
            <person name="Dupont C."/>
            <person name="Jorgensen R."/>
            <person name="Derelle E."/>
            <person name="Rombauts S."/>
            <person name="Zhou K."/>
            <person name="Otillar R."/>
            <person name="Merchant S.S."/>
            <person name="Podell S."/>
            <person name="Gaasterland T."/>
            <person name="Napoli C."/>
            <person name="Gendler K."/>
            <person name="Manuell A."/>
            <person name="Tai V."/>
            <person name="Vallon O."/>
            <person name="Piganeau G."/>
            <person name="Jancek S."/>
            <person name="Heijde M."/>
            <person name="Jabbari K."/>
            <person name="Bowler C."/>
            <person name="Lohr M."/>
            <person name="Robbens S."/>
            <person name="Werner G."/>
            <person name="Dubchak I."/>
            <person name="Pazour G.J."/>
            <person name="Ren Q."/>
            <person name="Paulsen I."/>
            <person name="Delwiche C."/>
            <person name="Schmutz J."/>
            <person name="Rokhsar D."/>
            <person name="Van de Peer Y."/>
            <person name="Moreau H."/>
            <person name="Grigoriev I.V."/>
        </authorList>
    </citation>
    <scope>NUCLEOTIDE SEQUENCE [LARGE SCALE GENOMIC DNA]</scope>
    <source>
        <strain evidence="2 3">CCE9901</strain>
    </source>
</reference>
<dbReference type="HOGENOM" id="CLU_045619_0_0_1"/>
<dbReference type="EMBL" id="CP000595">
    <property type="protein sequence ID" value="ABO99856.1"/>
    <property type="molecule type" value="Genomic_DNA"/>
</dbReference>
<proteinExistence type="predicted"/>
<evidence type="ECO:0000313" key="3">
    <source>
        <dbReference type="Proteomes" id="UP000001568"/>
    </source>
</evidence>
<evidence type="ECO:0000256" key="1">
    <source>
        <dbReference type="SAM" id="MobiDB-lite"/>
    </source>
</evidence>
<feature type="region of interest" description="Disordered" evidence="1">
    <location>
        <begin position="236"/>
        <end position="274"/>
    </location>
</feature>
<organism evidence="2 3">
    <name type="scientific">Ostreococcus lucimarinus (strain CCE9901)</name>
    <dbReference type="NCBI Taxonomy" id="436017"/>
    <lineage>
        <taxon>Eukaryota</taxon>
        <taxon>Viridiplantae</taxon>
        <taxon>Chlorophyta</taxon>
        <taxon>Mamiellophyceae</taxon>
        <taxon>Mamiellales</taxon>
        <taxon>Bathycoccaceae</taxon>
        <taxon>Ostreococcus</taxon>
    </lineage>
</organism>
<accession>A4S849</accession>
<dbReference type="OrthoDB" id="2019752at2759"/>